<dbReference type="Proteomes" id="UP001597024">
    <property type="component" value="Unassembled WGS sequence"/>
</dbReference>
<sequence>MRIASLPNSRMPLEAGIEGAHWLVFEEAERGNRRERRRGLRSVSGCGENVQGGGLAGLGLR</sequence>
<evidence type="ECO:0000313" key="2">
    <source>
        <dbReference type="Proteomes" id="UP001597024"/>
    </source>
</evidence>
<organism evidence="1 2">
    <name type="scientific">Streptosporangium algeriense</name>
    <dbReference type="NCBI Taxonomy" id="1682748"/>
    <lineage>
        <taxon>Bacteria</taxon>
        <taxon>Bacillati</taxon>
        <taxon>Actinomycetota</taxon>
        <taxon>Actinomycetes</taxon>
        <taxon>Streptosporangiales</taxon>
        <taxon>Streptosporangiaceae</taxon>
        <taxon>Streptosporangium</taxon>
    </lineage>
</organism>
<gene>
    <name evidence="1" type="ORF">ACFQ08_35155</name>
</gene>
<proteinExistence type="predicted"/>
<dbReference type="EMBL" id="JBHTHX010002040">
    <property type="protein sequence ID" value="MFD0889808.1"/>
    <property type="molecule type" value="Genomic_DNA"/>
</dbReference>
<keyword evidence="2" id="KW-1185">Reference proteome</keyword>
<name>A0ABW3E4J9_9ACTN</name>
<comment type="caution">
    <text evidence="1">The sequence shown here is derived from an EMBL/GenBank/DDBJ whole genome shotgun (WGS) entry which is preliminary data.</text>
</comment>
<accession>A0ABW3E4J9</accession>
<evidence type="ECO:0000313" key="1">
    <source>
        <dbReference type="EMBL" id="MFD0889808.1"/>
    </source>
</evidence>
<reference evidence="2" key="1">
    <citation type="journal article" date="2019" name="Int. J. Syst. Evol. Microbiol.">
        <title>The Global Catalogue of Microorganisms (GCM) 10K type strain sequencing project: providing services to taxonomists for standard genome sequencing and annotation.</title>
        <authorList>
            <consortium name="The Broad Institute Genomics Platform"/>
            <consortium name="The Broad Institute Genome Sequencing Center for Infectious Disease"/>
            <person name="Wu L."/>
            <person name="Ma J."/>
        </authorList>
    </citation>
    <scope>NUCLEOTIDE SEQUENCE [LARGE SCALE GENOMIC DNA]</scope>
    <source>
        <strain evidence="2">CCUG 62974</strain>
    </source>
</reference>
<protein>
    <submittedName>
        <fullName evidence="1">Uncharacterized protein</fullName>
    </submittedName>
</protein>